<feature type="compositionally biased region" description="Low complexity" evidence="1">
    <location>
        <begin position="681"/>
        <end position="698"/>
    </location>
</feature>
<dbReference type="Proteomes" id="UP000256964">
    <property type="component" value="Unassembled WGS sequence"/>
</dbReference>
<feature type="compositionally biased region" description="Polar residues" evidence="1">
    <location>
        <begin position="249"/>
        <end position="277"/>
    </location>
</feature>
<gene>
    <name evidence="2" type="ORF">OH76DRAFT_1414808</name>
</gene>
<keyword evidence="3" id="KW-1185">Reference proteome</keyword>
<protein>
    <submittedName>
        <fullName evidence="2">Uncharacterized protein</fullName>
    </submittedName>
</protein>
<feature type="region of interest" description="Disordered" evidence="1">
    <location>
        <begin position="169"/>
        <end position="206"/>
    </location>
</feature>
<evidence type="ECO:0000256" key="1">
    <source>
        <dbReference type="SAM" id="MobiDB-lite"/>
    </source>
</evidence>
<feature type="region of interest" description="Disordered" evidence="1">
    <location>
        <begin position="515"/>
        <end position="663"/>
    </location>
</feature>
<feature type="compositionally biased region" description="Acidic residues" evidence="1">
    <location>
        <begin position="738"/>
        <end position="759"/>
    </location>
</feature>
<evidence type="ECO:0000313" key="2">
    <source>
        <dbReference type="EMBL" id="RDX55483.1"/>
    </source>
</evidence>
<sequence>MSYRSAPNDLDALLDPGEWTPNGSRIWVRATPPQNDAAAPNTPQNAFPAANTALTPMVIDDTLDLLAMAPFIHAAQNPDPALTQQAHTAAGNGTIPAVPQFIEVPPLNPAQAQSAFQQLNVPLFIRAGVLNAQNVDEDSEDAKVNELTVYLGDGMPLADPTRAFSAQSNTFELSDSGGSPVHAEAPDSSPISFDLDSPSPAGPRAAFERAGGLEGAAAMAASMPPDWARLSTPRARAVGATTVDASEARNLNDSATTPRQEAANGQQREADNASSGGATAACGEREGTIDYFAYFPTPPPLDIPQLAEEVQGFVDGTATAANATTNAHVTAIDNVFAGLGANAGAGSQTHHGEPPRDPLLLDNPPSLRKRLWEGSPNQEATRRALRRPRLTATTPNEHAQSRAATLQNEALGGSNPWRNECEGVEGGGEGAGRDLRDAFIPVAVSTPAPSVHNPSNRTPLGQRGASHRMTQLPNNEEAQFPERPVLRPQPGPLTAATIAAVPPTHAQAEMDVDTAPADWPATPSPEPPRRDKGKKRATSPEPEPVRTDDEPDEYEEAQWDEAQLLEARQRSLRHAMMNRPGQPSGAASGAAGSRLPLTRDARNLVRREAQNEYQRSERANHSSLLPPIQLTSHRGYEHPRAHEEQTRYRAFPPRESSAFHPLPNTRAAEYMESTDAGARFRTPPLTQRPRQPTTARSQPPAPAIRSTRRAGDRFPPQSPPRDEDAWMRSDDGLRLNDGSEDEERNSQEDEAAGWLEDGELIPSALRADNRPEDDVPMAPPRGGFPRTHRDDPETATRGMATEWIREVWADPVNSDVLVDVYNYCFTEDDEHNRRVADQLRLAFERITGEHDFDVVPPEPAEMSGRRARDRPTIWAIRGLAARSVAAAVARSIWSFRAITFLTYPRAVVLPSWIFMLEGFLNCNTDQISTAVRRVLTEEGMWNWIADMTSTNPDFAGMSPDVAVNEVLDSIRVDTFQLSNGNYVANVHIMRSPTRSMREWRLWVAALRARCFPSFTNGTGRVRYIAPCGGCRSVNHLTHLCPYPRLRGWNGPAPGEGVFHENRRDDEENDPSVAYGRWAPRRQRDRDDRWRNEQTREHRRAARSQGSGRGGMGSGSATETNTRSARARPPSDRRGNTEPRNRRHQGPGKGNGGGNNRRY</sequence>
<evidence type="ECO:0000313" key="3">
    <source>
        <dbReference type="Proteomes" id="UP000256964"/>
    </source>
</evidence>
<dbReference type="EMBL" id="KZ857382">
    <property type="protein sequence ID" value="RDX55483.1"/>
    <property type="molecule type" value="Genomic_DNA"/>
</dbReference>
<feature type="region of interest" description="Disordered" evidence="1">
    <location>
        <begin position="238"/>
        <end position="281"/>
    </location>
</feature>
<feature type="compositionally biased region" description="Gly residues" evidence="1">
    <location>
        <begin position="1146"/>
        <end position="1158"/>
    </location>
</feature>
<organism evidence="2 3">
    <name type="scientific">Lentinus brumalis</name>
    <dbReference type="NCBI Taxonomy" id="2498619"/>
    <lineage>
        <taxon>Eukaryota</taxon>
        <taxon>Fungi</taxon>
        <taxon>Dikarya</taxon>
        <taxon>Basidiomycota</taxon>
        <taxon>Agaricomycotina</taxon>
        <taxon>Agaricomycetes</taxon>
        <taxon>Polyporales</taxon>
        <taxon>Polyporaceae</taxon>
        <taxon>Lentinus</taxon>
    </lineage>
</organism>
<feature type="compositionally biased region" description="Low complexity" evidence="1">
    <location>
        <begin position="584"/>
        <end position="593"/>
    </location>
</feature>
<feature type="region of interest" description="Disordered" evidence="1">
    <location>
        <begin position="445"/>
        <end position="467"/>
    </location>
</feature>
<feature type="compositionally biased region" description="Basic and acidic residues" evidence="1">
    <location>
        <begin position="720"/>
        <end position="734"/>
    </location>
</feature>
<name>A0A371DSF1_9APHY</name>
<feature type="compositionally biased region" description="Basic and acidic residues" evidence="1">
    <location>
        <begin position="597"/>
        <end position="620"/>
    </location>
</feature>
<feature type="region of interest" description="Disordered" evidence="1">
    <location>
        <begin position="370"/>
        <end position="402"/>
    </location>
</feature>
<feature type="compositionally biased region" description="Acidic residues" evidence="1">
    <location>
        <begin position="549"/>
        <end position="559"/>
    </location>
</feature>
<dbReference type="AlphaFoldDB" id="A0A371DSF1"/>
<reference evidence="2 3" key="1">
    <citation type="journal article" date="2018" name="Biotechnol. Biofuels">
        <title>Integrative visual omics of the white-rot fungus Polyporus brumalis exposes the biotechnological potential of its oxidative enzymes for delignifying raw plant biomass.</title>
        <authorList>
            <person name="Miyauchi S."/>
            <person name="Rancon A."/>
            <person name="Drula E."/>
            <person name="Hage H."/>
            <person name="Chaduli D."/>
            <person name="Favel A."/>
            <person name="Grisel S."/>
            <person name="Henrissat B."/>
            <person name="Herpoel-Gimbert I."/>
            <person name="Ruiz-Duenas F.J."/>
            <person name="Chevret D."/>
            <person name="Hainaut M."/>
            <person name="Lin J."/>
            <person name="Wang M."/>
            <person name="Pangilinan J."/>
            <person name="Lipzen A."/>
            <person name="Lesage-Meessen L."/>
            <person name="Navarro D."/>
            <person name="Riley R."/>
            <person name="Grigoriev I.V."/>
            <person name="Zhou S."/>
            <person name="Raouche S."/>
            <person name="Rosso M.N."/>
        </authorList>
    </citation>
    <scope>NUCLEOTIDE SEQUENCE [LARGE SCALE GENOMIC DNA]</scope>
    <source>
        <strain evidence="2 3">BRFM 1820</strain>
    </source>
</reference>
<feature type="compositionally biased region" description="Basic and acidic residues" evidence="1">
    <location>
        <begin position="1081"/>
        <end position="1095"/>
    </location>
</feature>
<accession>A0A371DSF1</accession>
<feature type="compositionally biased region" description="Basic and acidic residues" evidence="1">
    <location>
        <begin position="1128"/>
        <end position="1139"/>
    </location>
</feature>
<dbReference type="OrthoDB" id="2803824at2759"/>
<proteinExistence type="predicted"/>
<feature type="region of interest" description="Disordered" evidence="1">
    <location>
        <begin position="675"/>
        <end position="795"/>
    </location>
</feature>
<feature type="region of interest" description="Disordered" evidence="1">
    <location>
        <begin position="1056"/>
        <end position="1158"/>
    </location>
</feature>
<feature type="compositionally biased region" description="Basic and acidic residues" evidence="1">
    <location>
        <begin position="634"/>
        <end position="647"/>
    </location>
</feature>